<sequence length="365" mass="39537">MSSGLTSTPAADGFSMPAEWAAHAGCFLIWPERSDNWREGATPAQQAWVALVEAISTTEAVTVLVSTRQHDSARRLLPTHVRLVEMATDDAWVRDTGPTFVTNPAGEIRGVCWGFNAWGGLLGGLYFPWDADALVGRTICDLERTPHYRPDLILEGGSIEVDGVGTVLTTEECLLNPNRNPHLSRDQIEQFLHSHLGTSKVIWLPRGVYLDETDGHIDNLARFASPGVVMLTWTDDIDDPQYARSTEALDVLQRSTDATGRALTVVKIHQPGPLTLTETEANGVDAVAGSQPRVAGARLAGSYVNSYIGNGIVVLPVFDDPHDAAAIANYENLFPNRQVITVPGREILLGGGNVHCITQQLPAHL</sequence>
<dbReference type="InterPro" id="IPR007466">
    <property type="entry name" value="Peptidyl-Arg-deiminase_porph"/>
</dbReference>
<dbReference type="NCBIfam" id="NF010070">
    <property type="entry name" value="PRK13551.1"/>
    <property type="match status" value="1"/>
</dbReference>
<dbReference type="EMBL" id="CAFBPU010000013">
    <property type="protein sequence ID" value="CAB5029349.1"/>
    <property type="molecule type" value="Genomic_DNA"/>
</dbReference>
<accession>A0A6J7BMT9</accession>
<dbReference type="AlphaFoldDB" id="A0A6J7BMT9"/>
<dbReference type="GO" id="GO:0004668">
    <property type="term" value="F:protein-arginine deiminase activity"/>
    <property type="evidence" value="ECO:0007669"/>
    <property type="project" value="InterPro"/>
</dbReference>
<name>A0A6J7BMT9_9ZZZZ</name>
<dbReference type="GO" id="GO:0009446">
    <property type="term" value="P:putrescine biosynthetic process"/>
    <property type="evidence" value="ECO:0007669"/>
    <property type="project" value="InterPro"/>
</dbReference>
<evidence type="ECO:0000256" key="1">
    <source>
        <dbReference type="ARBA" id="ARBA00022801"/>
    </source>
</evidence>
<evidence type="ECO:0000313" key="3">
    <source>
        <dbReference type="EMBL" id="CAB4947287.1"/>
    </source>
</evidence>
<evidence type="ECO:0000313" key="4">
    <source>
        <dbReference type="EMBL" id="CAB5029349.1"/>
    </source>
</evidence>
<gene>
    <name evidence="2" type="ORF">UFOPK3268_00145</name>
    <name evidence="3" type="ORF">UFOPK3752_01436</name>
    <name evidence="4" type="ORF">UFOPK4150_00801</name>
</gene>
<dbReference type="GO" id="GO:0047632">
    <property type="term" value="F:agmatine deiminase activity"/>
    <property type="evidence" value="ECO:0007669"/>
    <property type="project" value="InterPro"/>
</dbReference>
<protein>
    <submittedName>
        <fullName evidence="2">Unannotated protein</fullName>
    </submittedName>
</protein>
<dbReference type="InterPro" id="IPR017754">
    <property type="entry name" value="Agmatine_deiminase"/>
</dbReference>
<dbReference type="PANTHER" id="PTHR31377">
    <property type="entry name" value="AGMATINE DEIMINASE-RELATED"/>
    <property type="match status" value="1"/>
</dbReference>
<evidence type="ECO:0000313" key="2">
    <source>
        <dbReference type="EMBL" id="CAB4846294.1"/>
    </source>
</evidence>
<dbReference type="NCBIfam" id="TIGR03380">
    <property type="entry name" value="agmatine_aguA"/>
    <property type="match status" value="1"/>
</dbReference>
<reference evidence="2" key="1">
    <citation type="submission" date="2020-05" db="EMBL/GenBank/DDBJ databases">
        <authorList>
            <person name="Chiriac C."/>
            <person name="Salcher M."/>
            <person name="Ghai R."/>
            <person name="Kavagutti S V."/>
        </authorList>
    </citation>
    <scope>NUCLEOTIDE SEQUENCE</scope>
</reference>
<dbReference type="EMBL" id="CAFBIZ010000009">
    <property type="protein sequence ID" value="CAB4846294.1"/>
    <property type="molecule type" value="Genomic_DNA"/>
</dbReference>
<dbReference type="EMBL" id="CAFBND010000059">
    <property type="protein sequence ID" value="CAB4947287.1"/>
    <property type="molecule type" value="Genomic_DNA"/>
</dbReference>
<organism evidence="2">
    <name type="scientific">freshwater metagenome</name>
    <dbReference type="NCBI Taxonomy" id="449393"/>
    <lineage>
        <taxon>unclassified sequences</taxon>
        <taxon>metagenomes</taxon>
        <taxon>ecological metagenomes</taxon>
    </lineage>
</organism>
<dbReference type="Gene3D" id="3.75.10.10">
    <property type="entry name" value="L-arginine/glycine Amidinotransferase, Chain A"/>
    <property type="match status" value="1"/>
</dbReference>
<dbReference type="Pfam" id="PF04371">
    <property type="entry name" value="PAD_porph"/>
    <property type="match status" value="1"/>
</dbReference>
<keyword evidence="1" id="KW-0378">Hydrolase</keyword>
<dbReference type="SUPFAM" id="SSF55909">
    <property type="entry name" value="Pentein"/>
    <property type="match status" value="1"/>
</dbReference>
<proteinExistence type="inferred from homology"/>
<dbReference type="HAMAP" id="MF_01841">
    <property type="entry name" value="Agmatine_deimin"/>
    <property type="match status" value="1"/>
</dbReference>
<dbReference type="PANTHER" id="PTHR31377:SF0">
    <property type="entry name" value="AGMATINE DEIMINASE-RELATED"/>
    <property type="match status" value="1"/>
</dbReference>